<dbReference type="PANTHER" id="PTHR43699">
    <property type="entry name" value="3-DEHYDROQUINATE DEHYDRATASE"/>
    <property type="match status" value="1"/>
</dbReference>
<organism evidence="7 8">
    <name type="scientific">Candidatus Dorea gallistercoris</name>
    <dbReference type="NCBI Taxonomy" id="2838542"/>
    <lineage>
        <taxon>Bacteria</taxon>
        <taxon>Bacillati</taxon>
        <taxon>Bacillota</taxon>
        <taxon>Clostridia</taxon>
        <taxon>Lachnospirales</taxon>
        <taxon>Lachnospiraceae</taxon>
        <taxon>Dorea</taxon>
    </lineage>
</organism>
<evidence type="ECO:0000256" key="1">
    <source>
        <dbReference type="ARBA" id="ARBA00001864"/>
    </source>
</evidence>
<protein>
    <recommendedName>
        <fullName evidence="6">3-dehydroquinate dehydratase</fullName>
        <ecNumber evidence="2">4.2.1.10</ecNumber>
    </recommendedName>
</protein>
<reference evidence="7" key="2">
    <citation type="submission" date="2021-04" db="EMBL/GenBank/DDBJ databases">
        <authorList>
            <person name="Gilroy R."/>
        </authorList>
    </citation>
    <scope>NUCLEOTIDE SEQUENCE</scope>
    <source>
        <strain evidence="7">ChiSxjej1B13-11762</strain>
    </source>
</reference>
<dbReference type="GO" id="GO:0009073">
    <property type="term" value="P:aromatic amino acid family biosynthetic process"/>
    <property type="evidence" value="ECO:0007669"/>
    <property type="project" value="UniProtKB-KW"/>
</dbReference>
<gene>
    <name evidence="7" type="ORF">H9873_04300</name>
</gene>
<dbReference type="Gene3D" id="3.20.20.70">
    <property type="entry name" value="Aldolase class I"/>
    <property type="match status" value="1"/>
</dbReference>
<dbReference type="PANTHER" id="PTHR43699:SF1">
    <property type="entry name" value="3-DEHYDROQUINATE DEHYDRATASE"/>
    <property type="match status" value="1"/>
</dbReference>
<evidence type="ECO:0000256" key="3">
    <source>
        <dbReference type="ARBA" id="ARBA00023141"/>
    </source>
</evidence>
<dbReference type="PROSITE" id="PS01028">
    <property type="entry name" value="DEHYDROQUINASE_I"/>
    <property type="match status" value="1"/>
</dbReference>
<dbReference type="Pfam" id="PF01487">
    <property type="entry name" value="DHquinase_I"/>
    <property type="match status" value="1"/>
</dbReference>
<dbReference type="InterPro" id="IPR050146">
    <property type="entry name" value="Type-I_3-dehydroquinase"/>
</dbReference>
<keyword evidence="3" id="KW-0028">Amino-acid biosynthesis</keyword>
<name>A0A9D1R870_9FIRM</name>
<evidence type="ECO:0000256" key="2">
    <source>
        <dbReference type="ARBA" id="ARBA00012060"/>
    </source>
</evidence>
<keyword evidence="4 7" id="KW-0456">Lyase</keyword>
<evidence type="ECO:0000256" key="5">
    <source>
        <dbReference type="ARBA" id="ARBA00023270"/>
    </source>
</evidence>
<dbReference type="FunFam" id="3.20.20.70:FF:000047">
    <property type="entry name" value="3-dehydroquinate dehydratase"/>
    <property type="match status" value="1"/>
</dbReference>
<reference evidence="7" key="1">
    <citation type="journal article" date="2021" name="PeerJ">
        <title>Extensive microbial diversity within the chicken gut microbiome revealed by metagenomics and culture.</title>
        <authorList>
            <person name="Gilroy R."/>
            <person name="Ravi A."/>
            <person name="Getino M."/>
            <person name="Pursley I."/>
            <person name="Horton D.L."/>
            <person name="Alikhan N.F."/>
            <person name="Baker D."/>
            <person name="Gharbi K."/>
            <person name="Hall N."/>
            <person name="Watson M."/>
            <person name="Adriaenssens E.M."/>
            <person name="Foster-Nyarko E."/>
            <person name="Jarju S."/>
            <person name="Secka A."/>
            <person name="Antonio M."/>
            <person name="Oren A."/>
            <person name="Chaudhuri R.R."/>
            <person name="La Ragione R."/>
            <person name="Hildebrand F."/>
            <person name="Pallen M.J."/>
        </authorList>
    </citation>
    <scope>NUCLEOTIDE SEQUENCE</scope>
    <source>
        <strain evidence="7">ChiSxjej1B13-11762</strain>
    </source>
</reference>
<dbReference type="CDD" id="cd00502">
    <property type="entry name" value="DHQase_I"/>
    <property type="match status" value="1"/>
</dbReference>
<dbReference type="EMBL" id="DXGF01000080">
    <property type="protein sequence ID" value="HIW83526.1"/>
    <property type="molecule type" value="Genomic_DNA"/>
</dbReference>
<evidence type="ECO:0000313" key="8">
    <source>
        <dbReference type="Proteomes" id="UP000824263"/>
    </source>
</evidence>
<dbReference type="InterPro" id="IPR018508">
    <property type="entry name" value="3-dehydroquinate_DH_AS"/>
</dbReference>
<sequence length="148" mass="16284">MRPVVVRNVKIGEGIPKVCVPIVGTTREEILEAGEKILDLGADVAEWRVDWYADIFDADQTEETAKGLRKALGDIPLLFTFRTAKEGGEKEIETAAYAELNKNAIKTGLIDLVDVELFTGEKEVQEIIETAHACGVKVVASNHDFQKT</sequence>
<dbReference type="AlphaFoldDB" id="A0A9D1R870"/>
<proteinExistence type="predicted"/>
<evidence type="ECO:0000313" key="7">
    <source>
        <dbReference type="EMBL" id="HIW83526.1"/>
    </source>
</evidence>
<keyword evidence="5" id="KW-0704">Schiff base</keyword>
<feature type="non-terminal residue" evidence="7">
    <location>
        <position position="148"/>
    </location>
</feature>
<dbReference type="InterPro" id="IPR001381">
    <property type="entry name" value="DHquinase_I"/>
</dbReference>
<evidence type="ECO:0000256" key="4">
    <source>
        <dbReference type="ARBA" id="ARBA00023239"/>
    </source>
</evidence>
<keyword evidence="3" id="KW-0057">Aromatic amino acid biosynthesis</keyword>
<dbReference type="EC" id="4.2.1.10" evidence="2"/>
<comment type="catalytic activity">
    <reaction evidence="1">
        <text>3-dehydroquinate = 3-dehydroshikimate + H2O</text>
        <dbReference type="Rhea" id="RHEA:21096"/>
        <dbReference type="ChEBI" id="CHEBI:15377"/>
        <dbReference type="ChEBI" id="CHEBI:16630"/>
        <dbReference type="ChEBI" id="CHEBI:32364"/>
        <dbReference type="EC" id="4.2.1.10"/>
    </reaction>
</comment>
<dbReference type="GO" id="GO:0003855">
    <property type="term" value="F:3-dehydroquinate dehydratase activity"/>
    <property type="evidence" value="ECO:0007669"/>
    <property type="project" value="UniProtKB-EC"/>
</dbReference>
<dbReference type="SUPFAM" id="SSF51569">
    <property type="entry name" value="Aldolase"/>
    <property type="match status" value="1"/>
</dbReference>
<evidence type="ECO:0000256" key="6">
    <source>
        <dbReference type="ARBA" id="ARBA00073643"/>
    </source>
</evidence>
<dbReference type="GO" id="GO:0046279">
    <property type="term" value="P:3,4-dihydroxybenzoate biosynthetic process"/>
    <property type="evidence" value="ECO:0007669"/>
    <property type="project" value="TreeGrafter"/>
</dbReference>
<dbReference type="InterPro" id="IPR013785">
    <property type="entry name" value="Aldolase_TIM"/>
</dbReference>
<dbReference type="Proteomes" id="UP000824263">
    <property type="component" value="Unassembled WGS sequence"/>
</dbReference>
<accession>A0A9D1R870</accession>
<comment type="caution">
    <text evidence="7">The sequence shown here is derived from an EMBL/GenBank/DDBJ whole genome shotgun (WGS) entry which is preliminary data.</text>
</comment>